<organism evidence="2">
    <name type="scientific">human gut metagenome</name>
    <dbReference type="NCBI Taxonomy" id="408170"/>
    <lineage>
        <taxon>unclassified sequences</taxon>
        <taxon>metagenomes</taxon>
        <taxon>organismal metagenomes</taxon>
    </lineage>
</organism>
<keyword evidence="2" id="KW-0378">Hydrolase</keyword>
<dbReference type="GO" id="GO:0005524">
    <property type="term" value="F:ATP binding"/>
    <property type="evidence" value="ECO:0007669"/>
    <property type="project" value="InterPro"/>
</dbReference>
<gene>
    <name evidence="2" type="ORF">LEA_05561</name>
</gene>
<comment type="caution">
    <text evidence="2">The sequence shown here is derived from an EMBL/GenBank/DDBJ whole genome shotgun (WGS) entry which is preliminary data.</text>
</comment>
<dbReference type="GO" id="GO:0004386">
    <property type="term" value="F:helicase activity"/>
    <property type="evidence" value="ECO:0007669"/>
    <property type="project" value="UniProtKB-KW"/>
</dbReference>
<keyword evidence="1" id="KW-0175">Coiled coil</keyword>
<protein>
    <submittedName>
        <fullName evidence="2">Superfamily II DNA and RNA helicase</fullName>
    </submittedName>
</protein>
<feature type="coiled-coil region" evidence="1">
    <location>
        <begin position="96"/>
        <end position="143"/>
    </location>
</feature>
<dbReference type="AlphaFoldDB" id="K1TNQ4"/>
<dbReference type="Gene3D" id="3.40.50.300">
    <property type="entry name" value="P-loop containing nucleotide triphosphate hydrolases"/>
    <property type="match status" value="2"/>
</dbReference>
<keyword evidence="2" id="KW-0067">ATP-binding</keyword>
<accession>K1TNQ4</accession>
<dbReference type="PANTHER" id="PTHR41313:SF1">
    <property type="entry name" value="DNA METHYLASE ADENINE-SPECIFIC DOMAIN-CONTAINING PROTEIN"/>
    <property type="match status" value="1"/>
</dbReference>
<sequence>VGAGKTFEMAASAMESKRLGLSQKALFVVPNHLTLQWANEFLHLYPSAKLLVATKKDFETANRKKFCARIATGDYDAVIIGHSQFEKIPLSPERQERQLREQIDEIEGAIAELKYQNGENFTIKQMEKTRKSLQTRLDKLLSTDRKDDVVTFEQLGVDRLFVDESHAFKNLFLYTKMRNVAGLSTSEAQKSSDMFMKCRYMDELTGGRGVIFATGTPVSNSMTELYTVMRYLQYGTLQKKNLTHFDCWASTFGETTTAIELAPEGTGYRARTRFAKFFNLPELMNMFKEVADIKTSDQLHLPVPDAKFETVVVQPSDYQQDMVADLSERAAAVHSGMVDPSEDNMLKITGDGRKLGLDQRLINPLLPDDPESKLNACVQNVLRIWEEGKADRLTQLLFCDLSTPKNDGTFNVYDDIKAKLIAAGVPEKEIAFIHDADSEAKKKELFAKVRTGQVRVLMGSTQKMGAGTNCQDRLVALHHLDVGWRPSDMTQRNGRIIRQGNQNKEVQIYQYVTEGTFDAYLYQTLENKQKFISQIMTSKSPVRSCDDVDEQALSYAEIKALCAGNPLIKEKIGLGH</sequence>
<feature type="non-terminal residue" evidence="2">
    <location>
        <position position="1"/>
    </location>
</feature>
<name>K1TNQ4_9ZZZZ</name>
<reference evidence="2" key="1">
    <citation type="journal article" date="2013" name="Environ. Microbiol.">
        <title>Microbiota from the distal guts of lean and obese adolescents exhibit partial functional redundancy besides clear differences in community structure.</title>
        <authorList>
            <person name="Ferrer M."/>
            <person name="Ruiz A."/>
            <person name="Lanza F."/>
            <person name="Haange S.B."/>
            <person name="Oberbach A."/>
            <person name="Till H."/>
            <person name="Bargiela R."/>
            <person name="Campoy C."/>
            <person name="Segura M.T."/>
            <person name="Richter M."/>
            <person name="von Bergen M."/>
            <person name="Seifert J."/>
            <person name="Suarez A."/>
        </authorList>
    </citation>
    <scope>NUCLEOTIDE SEQUENCE</scope>
</reference>
<dbReference type="EMBL" id="AJWY01003624">
    <property type="protein sequence ID" value="EKC74802.1"/>
    <property type="molecule type" value="Genomic_DNA"/>
</dbReference>
<proteinExistence type="predicted"/>
<dbReference type="InterPro" id="IPR052933">
    <property type="entry name" value="DNA_Protect_Modify"/>
</dbReference>
<keyword evidence="2" id="KW-0547">Nucleotide-binding</keyword>
<evidence type="ECO:0000313" key="2">
    <source>
        <dbReference type="EMBL" id="EKC74802.1"/>
    </source>
</evidence>
<dbReference type="PANTHER" id="PTHR41313">
    <property type="entry name" value="ADENINE-SPECIFIC METHYLTRANSFERASE"/>
    <property type="match status" value="1"/>
</dbReference>
<dbReference type="InterPro" id="IPR027417">
    <property type="entry name" value="P-loop_NTPase"/>
</dbReference>
<dbReference type="SUPFAM" id="SSF52540">
    <property type="entry name" value="P-loop containing nucleoside triphosphate hydrolases"/>
    <property type="match status" value="2"/>
</dbReference>
<keyword evidence="2" id="KW-0347">Helicase</keyword>
<evidence type="ECO:0000256" key="1">
    <source>
        <dbReference type="SAM" id="Coils"/>
    </source>
</evidence>